<organism evidence="1 2">
    <name type="scientific">Mycobacterium ulcerans str. Harvey</name>
    <dbReference type="NCBI Taxonomy" id="1299332"/>
    <lineage>
        <taxon>Bacteria</taxon>
        <taxon>Bacillati</taxon>
        <taxon>Actinomycetota</taxon>
        <taxon>Actinomycetes</taxon>
        <taxon>Mycobacteriales</taxon>
        <taxon>Mycobacteriaceae</taxon>
        <taxon>Mycobacterium</taxon>
        <taxon>Mycobacterium ulcerans group</taxon>
    </lineage>
</organism>
<dbReference type="Proteomes" id="UP000020681">
    <property type="component" value="Unassembled WGS sequence"/>
</dbReference>
<keyword evidence="2" id="KW-1185">Reference proteome</keyword>
<name>A0ABN0QYW4_MYCUL</name>
<evidence type="ECO:0000313" key="1">
    <source>
        <dbReference type="EMBL" id="EUA89935.1"/>
    </source>
</evidence>
<comment type="caution">
    <text evidence="1">The sequence shown here is derived from an EMBL/GenBank/DDBJ whole genome shotgun (WGS) entry which is preliminary data.</text>
</comment>
<protein>
    <submittedName>
        <fullName evidence="1">Carboxylesterase, LipT domain protein</fullName>
    </submittedName>
</protein>
<proteinExistence type="predicted"/>
<accession>A0ABN0QYW4</accession>
<dbReference type="EMBL" id="JAOL01000114">
    <property type="protein sequence ID" value="EUA89935.1"/>
    <property type="molecule type" value="Genomic_DNA"/>
</dbReference>
<evidence type="ECO:0000313" key="2">
    <source>
        <dbReference type="Proteomes" id="UP000020681"/>
    </source>
</evidence>
<gene>
    <name evidence="1" type="ORF">I551_3541</name>
</gene>
<sequence>MPTARARKHDAASALMRATAAQLVQTQHRLIDQGMQKRLAPSQSPNLR</sequence>
<reference evidence="1 2" key="1">
    <citation type="submission" date="2014-01" db="EMBL/GenBank/DDBJ databases">
        <authorList>
            <person name="Dobos K."/>
            <person name="Lenaerts A."/>
            <person name="Ordway D."/>
            <person name="DeGroote M.A."/>
            <person name="Parker T."/>
            <person name="Sizemore C."/>
            <person name="Tallon L.J."/>
            <person name="Sadzewicz L.K."/>
            <person name="Sengamalay N."/>
            <person name="Fraser C.M."/>
            <person name="Hine E."/>
            <person name="Shefchek K.A."/>
            <person name="Das S.P."/>
            <person name="Tettelin H."/>
        </authorList>
    </citation>
    <scope>NUCLEOTIDE SEQUENCE [LARGE SCALE GENOMIC DNA]</scope>
    <source>
        <strain evidence="1 2">Harvey</strain>
    </source>
</reference>